<organism evidence="1 2">
    <name type="scientific">Eumeta variegata</name>
    <name type="common">Bagworm moth</name>
    <name type="synonym">Eumeta japonica</name>
    <dbReference type="NCBI Taxonomy" id="151549"/>
    <lineage>
        <taxon>Eukaryota</taxon>
        <taxon>Metazoa</taxon>
        <taxon>Ecdysozoa</taxon>
        <taxon>Arthropoda</taxon>
        <taxon>Hexapoda</taxon>
        <taxon>Insecta</taxon>
        <taxon>Pterygota</taxon>
        <taxon>Neoptera</taxon>
        <taxon>Endopterygota</taxon>
        <taxon>Lepidoptera</taxon>
        <taxon>Glossata</taxon>
        <taxon>Ditrysia</taxon>
        <taxon>Tineoidea</taxon>
        <taxon>Psychidae</taxon>
        <taxon>Oiketicinae</taxon>
        <taxon>Eumeta</taxon>
    </lineage>
</organism>
<evidence type="ECO:0000313" key="1">
    <source>
        <dbReference type="EMBL" id="GBP16891.1"/>
    </source>
</evidence>
<sequence>MRSKCAGLCFGGVEWRDRIFDWAIKRRPRARASAKLSVAAHPLRLVGDTLFSELTTGTECRVSSIESVTSCTGLDETEQCKVERERDDIYSTGAVRAETHEVVRKLPTAAGAVDEGALKRRAAVAVMDYELPLEGDAFNRRAIDALPP</sequence>
<evidence type="ECO:0000313" key="2">
    <source>
        <dbReference type="Proteomes" id="UP000299102"/>
    </source>
</evidence>
<protein>
    <submittedName>
        <fullName evidence="1">Uncharacterized protein</fullName>
    </submittedName>
</protein>
<reference evidence="1 2" key="1">
    <citation type="journal article" date="2019" name="Commun. Biol.">
        <title>The bagworm genome reveals a unique fibroin gene that provides high tensile strength.</title>
        <authorList>
            <person name="Kono N."/>
            <person name="Nakamura H."/>
            <person name="Ohtoshi R."/>
            <person name="Tomita M."/>
            <person name="Numata K."/>
            <person name="Arakawa K."/>
        </authorList>
    </citation>
    <scope>NUCLEOTIDE SEQUENCE [LARGE SCALE GENOMIC DNA]</scope>
</reference>
<dbReference type="EMBL" id="BGZK01000083">
    <property type="protein sequence ID" value="GBP16891.1"/>
    <property type="molecule type" value="Genomic_DNA"/>
</dbReference>
<dbReference type="Proteomes" id="UP000299102">
    <property type="component" value="Unassembled WGS sequence"/>
</dbReference>
<gene>
    <name evidence="1" type="ORF">EVAR_101917_1</name>
</gene>
<accession>A0A4C1TSA7</accession>
<dbReference type="AlphaFoldDB" id="A0A4C1TSA7"/>
<proteinExistence type="predicted"/>
<comment type="caution">
    <text evidence="1">The sequence shown here is derived from an EMBL/GenBank/DDBJ whole genome shotgun (WGS) entry which is preliminary data.</text>
</comment>
<name>A0A4C1TSA7_EUMVA</name>
<keyword evidence="2" id="KW-1185">Reference proteome</keyword>